<accession>A0A1J1HP09</accession>
<dbReference type="Proteomes" id="UP000183832">
    <property type="component" value="Unassembled WGS sequence"/>
</dbReference>
<protein>
    <submittedName>
        <fullName evidence="1">CLUMA_CG003025, isoform A</fullName>
    </submittedName>
</protein>
<gene>
    <name evidence="1" type="ORF">CLUMA_CG003025</name>
</gene>
<reference evidence="1 2" key="1">
    <citation type="submission" date="2015-04" db="EMBL/GenBank/DDBJ databases">
        <authorList>
            <person name="Syromyatnikov M.Y."/>
            <person name="Popov V.N."/>
        </authorList>
    </citation>
    <scope>NUCLEOTIDE SEQUENCE [LARGE SCALE GENOMIC DNA]</scope>
</reference>
<dbReference type="AlphaFoldDB" id="A0A1J1HP09"/>
<organism evidence="1 2">
    <name type="scientific">Clunio marinus</name>
    <dbReference type="NCBI Taxonomy" id="568069"/>
    <lineage>
        <taxon>Eukaryota</taxon>
        <taxon>Metazoa</taxon>
        <taxon>Ecdysozoa</taxon>
        <taxon>Arthropoda</taxon>
        <taxon>Hexapoda</taxon>
        <taxon>Insecta</taxon>
        <taxon>Pterygota</taxon>
        <taxon>Neoptera</taxon>
        <taxon>Endopterygota</taxon>
        <taxon>Diptera</taxon>
        <taxon>Nematocera</taxon>
        <taxon>Chironomoidea</taxon>
        <taxon>Chironomidae</taxon>
        <taxon>Clunio</taxon>
    </lineage>
</organism>
<evidence type="ECO:0000313" key="2">
    <source>
        <dbReference type="Proteomes" id="UP000183832"/>
    </source>
</evidence>
<evidence type="ECO:0000313" key="1">
    <source>
        <dbReference type="EMBL" id="CRK89266.1"/>
    </source>
</evidence>
<proteinExistence type="predicted"/>
<keyword evidence="2" id="KW-1185">Reference proteome</keyword>
<dbReference type="EMBL" id="CVRI01000011">
    <property type="protein sequence ID" value="CRK89266.1"/>
    <property type="molecule type" value="Genomic_DNA"/>
</dbReference>
<sequence length="74" mass="8528">MECALLKYHIQSTEATNVLGMRRFPTQKLITYLTTSDISLKRRVMLLLEWRINKSSNRLQDKNSSNATNGNLIS</sequence>
<name>A0A1J1HP09_9DIPT</name>